<name>A0A0D0D5D3_9AGAM</name>
<sequence length="554" mass="62385">MIEGNDDGDVDDVWLWADGDEEWLQQNPKFITCYQQDSKLGKEDLVAAQSALRRRMERAQLTPSPIQKKTANLSSEDHARLREATPAQRLAAIAWLTYTSRQKEDLDFQLGKTFRSKFDLRELIFQWFYATSDLRSIAPFPEQPECWKEFEEKRRAMGCECLRDKFRRERISKWVRMMKWLRPQWNLDVECIEIVSCGACQDRANSLWNELHNSDHSRDIPLLPIQLALSLAVIGSCDESMNLTTVAPLSYAVTAKSLSPNAQRETDECFWPFFSPGERNVEYSTWLNAYPEVMRAALVRFSCQVGPYSQLPSSPLAGVLQCKYLEELPVGFADNAPNLVALVGAVVWMVVCLLDDAPDWHYIWGDAVPTLLQFKGIVLPGLVGTQLELRNHLKRLCLEDGSCFVGPYDDPSDDCWTIYATIIVYVKSLNLGPKFKGCSKCDAAYLTVVTRSGSGPRTNCTLRSQVSLPEDVPSSPPSTLTQSSRTVQCPGQVISSAPASHPIRSENLRSVQADDVEMALPSLLCDTSLPLAERQRAFDAVMRKLVCTSDLILH</sequence>
<evidence type="ECO:0000313" key="2">
    <source>
        <dbReference type="Proteomes" id="UP000054538"/>
    </source>
</evidence>
<reference evidence="2" key="2">
    <citation type="submission" date="2015-01" db="EMBL/GenBank/DDBJ databases">
        <title>Evolutionary Origins and Diversification of the Mycorrhizal Mutualists.</title>
        <authorList>
            <consortium name="DOE Joint Genome Institute"/>
            <consortium name="Mycorrhizal Genomics Consortium"/>
            <person name="Kohler A."/>
            <person name="Kuo A."/>
            <person name="Nagy L.G."/>
            <person name="Floudas D."/>
            <person name="Copeland A."/>
            <person name="Barry K.W."/>
            <person name="Cichocki N."/>
            <person name="Veneault-Fourrey C."/>
            <person name="LaButti K."/>
            <person name="Lindquist E.A."/>
            <person name="Lipzen A."/>
            <person name="Lundell T."/>
            <person name="Morin E."/>
            <person name="Murat C."/>
            <person name="Riley R."/>
            <person name="Ohm R."/>
            <person name="Sun H."/>
            <person name="Tunlid A."/>
            <person name="Henrissat B."/>
            <person name="Grigoriev I.V."/>
            <person name="Hibbett D.S."/>
            <person name="Martin F."/>
        </authorList>
    </citation>
    <scope>NUCLEOTIDE SEQUENCE [LARGE SCALE GENOMIC DNA]</scope>
    <source>
        <strain evidence="2">Ve08.2h10</strain>
    </source>
</reference>
<evidence type="ECO:0000313" key="1">
    <source>
        <dbReference type="EMBL" id="KIK75274.1"/>
    </source>
</evidence>
<accession>A0A0D0D5D3</accession>
<dbReference type="Proteomes" id="UP000054538">
    <property type="component" value="Unassembled WGS sequence"/>
</dbReference>
<keyword evidence="2" id="KW-1185">Reference proteome</keyword>
<protein>
    <submittedName>
        <fullName evidence="1">Uncharacterized protein</fullName>
    </submittedName>
</protein>
<dbReference type="HOGENOM" id="CLU_491832_0_0_1"/>
<reference evidence="1 2" key="1">
    <citation type="submission" date="2014-04" db="EMBL/GenBank/DDBJ databases">
        <authorList>
            <consortium name="DOE Joint Genome Institute"/>
            <person name="Kuo A."/>
            <person name="Kohler A."/>
            <person name="Jargeat P."/>
            <person name="Nagy L.G."/>
            <person name="Floudas D."/>
            <person name="Copeland A."/>
            <person name="Barry K.W."/>
            <person name="Cichocki N."/>
            <person name="Veneault-Fourrey C."/>
            <person name="LaButti K."/>
            <person name="Lindquist E.A."/>
            <person name="Lipzen A."/>
            <person name="Lundell T."/>
            <person name="Morin E."/>
            <person name="Murat C."/>
            <person name="Sun H."/>
            <person name="Tunlid A."/>
            <person name="Henrissat B."/>
            <person name="Grigoriev I.V."/>
            <person name="Hibbett D.S."/>
            <person name="Martin F."/>
            <person name="Nordberg H.P."/>
            <person name="Cantor M.N."/>
            <person name="Hua S.X."/>
        </authorList>
    </citation>
    <scope>NUCLEOTIDE SEQUENCE [LARGE SCALE GENOMIC DNA]</scope>
    <source>
        <strain evidence="1 2">Ve08.2h10</strain>
    </source>
</reference>
<dbReference type="AlphaFoldDB" id="A0A0D0D5D3"/>
<gene>
    <name evidence="1" type="ORF">PAXRUDRAFT_499042</name>
</gene>
<proteinExistence type="predicted"/>
<dbReference type="OrthoDB" id="2686862at2759"/>
<dbReference type="InParanoid" id="A0A0D0D5D3"/>
<dbReference type="EMBL" id="KN828229">
    <property type="protein sequence ID" value="KIK75274.1"/>
    <property type="molecule type" value="Genomic_DNA"/>
</dbReference>
<organism evidence="1 2">
    <name type="scientific">Paxillus rubicundulus Ve08.2h10</name>
    <dbReference type="NCBI Taxonomy" id="930991"/>
    <lineage>
        <taxon>Eukaryota</taxon>
        <taxon>Fungi</taxon>
        <taxon>Dikarya</taxon>
        <taxon>Basidiomycota</taxon>
        <taxon>Agaricomycotina</taxon>
        <taxon>Agaricomycetes</taxon>
        <taxon>Agaricomycetidae</taxon>
        <taxon>Boletales</taxon>
        <taxon>Paxilineae</taxon>
        <taxon>Paxillaceae</taxon>
        <taxon>Paxillus</taxon>
    </lineage>
</organism>